<sequence>MRSRRARATCSLFVEQVKAVRTFRALHNTQRQNGGLVKDITGKTLALTLFATLALAACGGGDSGSTTASNAGNTGGNTGGNTPPASTCAETGVDAKYACQTGSTEPLYAYQWALKQATSFFAAFGLVANGTTDIDVEDAHKAGIKGQGVNVLVLDDGIDVHNEDLFANANSNMTHNFDDGSNDPTPEDIPANINDAHGTNVAGIIAAAQNGKGVMGIAPRATLGGARYIGAANPDTTAAYGGADWSKNGHIINASYGANPPSPLEYDTSTSTQAAVRAFPNLRGGRGLVMLKASGNEYESINDGIGVPPRTCPTVGGTPGMIGCENPANDPEALEPGVIVVGAANAKGIKSSYSNAGAVNWVTGLGGEFGNGGKYGEVGSGPMIFSTDLSGCARGYSRNGVSDTNDFAIGGSETNAKDNAKCDYSSMNGTSAATPTLSGVVALMLAANPNLTWRDVREILRATARKVDADYGSREGRNAKIDLTSNTATADTSATLVDGATTARLDYGWQTNAAGYAYSTWYGFGLVDASAAVKMAKATTVYKPASLSVPDFTAAFANVNQLNYGAVQKLGQFSVSGTDKVDALQLRVSGSVCVGSIGFFVKSPSGTVSALSLPYNGYYNNGVDTVNKYGLGSYAFYGENAGGTWEVYAVSGVPTNACSTYQPQGGTHTVTLATPLAVEYRVIAAK</sequence>
<dbReference type="EMBL" id="CATZBU010000003">
    <property type="protein sequence ID" value="CAJ0788931.1"/>
    <property type="molecule type" value="Genomic_DNA"/>
</dbReference>
<evidence type="ECO:0000256" key="1">
    <source>
        <dbReference type="ARBA" id="ARBA00022670"/>
    </source>
</evidence>
<dbReference type="InterPro" id="IPR008979">
    <property type="entry name" value="Galactose-bd-like_sf"/>
</dbReference>
<dbReference type="SUPFAM" id="SSF52743">
    <property type="entry name" value="Subtilisin-like"/>
    <property type="match status" value="1"/>
</dbReference>
<comment type="caution">
    <text evidence="6">The sequence shown here is derived from an EMBL/GenBank/DDBJ whole genome shotgun (WGS) entry which is preliminary data.</text>
</comment>
<feature type="domain" description="Peptidase S8/S53" evidence="5">
    <location>
        <begin position="146"/>
        <end position="467"/>
    </location>
</feature>
<dbReference type="InterPro" id="IPR036852">
    <property type="entry name" value="Peptidase_S8/S53_dom_sf"/>
</dbReference>
<name>A0ABN9IP50_9RALS</name>
<feature type="active site" description="Charge relay system" evidence="4">
    <location>
        <position position="431"/>
    </location>
</feature>
<dbReference type="EC" id="3.4.21.-" evidence="6"/>
<reference evidence="6 7" key="1">
    <citation type="submission" date="2023-07" db="EMBL/GenBank/DDBJ databases">
        <authorList>
            <person name="Peeters C."/>
        </authorList>
    </citation>
    <scope>NUCLEOTIDE SEQUENCE [LARGE SCALE GENOMIC DNA]</scope>
    <source>
        <strain evidence="6 7">LMG 19083</strain>
    </source>
</reference>
<keyword evidence="2 4" id="KW-0378">Hydrolase</keyword>
<keyword evidence="1 4" id="KW-0645">Protease</keyword>
<dbReference type="PROSITE" id="PS51892">
    <property type="entry name" value="SUBTILASE"/>
    <property type="match status" value="1"/>
</dbReference>
<evidence type="ECO:0000256" key="4">
    <source>
        <dbReference type="PROSITE-ProRule" id="PRU01240"/>
    </source>
</evidence>
<dbReference type="PROSITE" id="PS00137">
    <property type="entry name" value="SUBTILASE_HIS"/>
    <property type="match status" value="1"/>
</dbReference>
<evidence type="ECO:0000313" key="7">
    <source>
        <dbReference type="Proteomes" id="UP001189813"/>
    </source>
</evidence>
<evidence type="ECO:0000313" key="6">
    <source>
        <dbReference type="EMBL" id="CAJ0788931.1"/>
    </source>
</evidence>
<evidence type="ECO:0000256" key="2">
    <source>
        <dbReference type="ARBA" id="ARBA00022801"/>
    </source>
</evidence>
<proteinExistence type="inferred from homology"/>
<feature type="active site" description="Charge relay system" evidence="4">
    <location>
        <position position="155"/>
    </location>
</feature>
<dbReference type="InterPro" id="IPR000209">
    <property type="entry name" value="Peptidase_S8/S53_dom"/>
</dbReference>
<dbReference type="Gene3D" id="3.40.50.200">
    <property type="entry name" value="Peptidase S8/S53 domain"/>
    <property type="match status" value="1"/>
</dbReference>
<dbReference type="Proteomes" id="UP001189813">
    <property type="component" value="Unassembled WGS sequence"/>
</dbReference>
<dbReference type="GO" id="GO:0016787">
    <property type="term" value="F:hydrolase activity"/>
    <property type="evidence" value="ECO:0007669"/>
    <property type="project" value="UniProtKB-KW"/>
</dbReference>
<evidence type="ECO:0000256" key="3">
    <source>
        <dbReference type="ARBA" id="ARBA00022825"/>
    </source>
</evidence>
<accession>A0ABN9IP50</accession>
<dbReference type="PANTHER" id="PTHR42884:SF14">
    <property type="entry name" value="NEUROENDOCRINE CONVERTASE 1"/>
    <property type="match status" value="1"/>
</dbReference>
<organism evidence="6 7">
    <name type="scientific">Ralstonia psammae</name>
    <dbReference type="NCBI Taxonomy" id="3058598"/>
    <lineage>
        <taxon>Bacteria</taxon>
        <taxon>Pseudomonadati</taxon>
        <taxon>Pseudomonadota</taxon>
        <taxon>Betaproteobacteria</taxon>
        <taxon>Burkholderiales</taxon>
        <taxon>Burkholderiaceae</taxon>
        <taxon>Ralstonia</taxon>
    </lineage>
</organism>
<dbReference type="PRINTS" id="PR00723">
    <property type="entry name" value="SUBTILISIN"/>
</dbReference>
<dbReference type="InterPro" id="IPR015500">
    <property type="entry name" value="Peptidase_S8_subtilisin-rel"/>
</dbReference>
<dbReference type="Gene3D" id="2.60.120.260">
    <property type="entry name" value="Galactose-binding domain-like"/>
    <property type="match status" value="1"/>
</dbReference>
<keyword evidence="7" id="KW-1185">Reference proteome</keyword>
<keyword evidence="3 4" id="KW-0720">Serine protease</keyword>
<protein>
    <submittedName>
        <fullName evidence="6">Microbial serine proteinase</fullName>
        <ecNumber evidence="6">3.4.21.-</ecNumber>
    </submittedName>
</protein>
<gene>
    <name evidence="6" type="primary">aspA_1</name>
    <name evidence="6" type="ORF">LMG19083_01794</name>
</gene>
<comment type="similarity">
    <text evidence="4">Belongs to the peptidase S8 family.</text>
</comment>
<dbReference type="Pfam" id="PF00082">
    <property type="entry name" value="Peptidase_S8"/>
    <property type="match status" value="1"/>
</dbReference>
<dbReference type="PANTHER" id="PTHR42884">
    <property type="entry name" value="PROPROTEIN CONVERTASE SUBTILISIN/KEXIN-RELATED"/>
    <property type="match status" value="1"/>
</dbReference>
<dbReference type="InterPro" id="IPR022398">
    <property type="entry name" value="Peptidase_S8_His-AS"/>
</dbReference>
<dbReference type="SUPFAM" id="SSF49785">
    <property type="entry name" value="Galactose-binding domain-like"/>
    <property type="match status" value="1"/>
</dbReference>
<evidence type="ECO:0000259" key="5">
    <source>
        <dbReference type="Pfam" id="PF00082"/>
    </source>
</evidence>
<feature type="active site" description="Charge relay system" evidence="4">
    <location>
        <position position="197"/>
    </location>
</feature>